<dbReference type="AlphaFoldDB" id="A0A653YRD2"/>
<gene>
    <name evidence="1" type="ORF">SPHINGO8BC_110244</name>
</gene>
<protein>
    <submittedName>
        <fullName evidence="1">Uncharacterized protein</fullName>
    </submittedName>
</protein>
<evidence type="ECO:0000313" key="1">
    <source>
        <dbReference type="EMBL" id="VXC44403.1"/>
    </source>
</evidence>
<proteinExistence type="predicted"/>
<name>A0A653YRD2_SPHMU</name>
<sequence length="259" mass="30008">MAKSVIDVYVNDKIHRFSGPKDWNSMTRKELLLWCGLGRQYLEVDTVLKIAAYCFYRIPKSIFRHFKAGEDLALADQMKWLLDNKLTNNLIGRIRIGWKVYYGPANRLSNLTIGEYRRADLFHQMYIKTGKKDYLLGLAATLFREKGGNAVDDVRCELTENGVSNRAKFFKWALHPTLLKAIQLFYEGCKADIVRRFPVVFQVPEGEGKPTESISDLEDTILAYSGGKLGNFEETNRNNVYIFFSHLKQKIEEYNRNKK</sequence>
<organism evidence="1 2">
    <name type="scientific">Sphingobacterium multivorum</name>
    <dbReference type="NCBI Taxonomy" id="28454"/>
    <lineage>
        <taxon>Bacteria</taxon>
        <taxon>Pseudomonadati</taxon>
        <taxon>Bacteroidota</taxon>
        <taxon>Sphingobacteriia</taxon>
        <taxon>Sphingobacteriales</taxon>
        <taxon>Sphingobacteriaceae</taxon>
        <taxon>Sphingobacterium</taxon>
    </lineage>
</organism>
<accession>A0A653YRD2</accession>
<reference evidence="1 2" key="1">
    <citation type="submission" date="2019-10" db="EMBL/GenBank/DDBJ databases">
        <authorList>
            <person name="Karimi E."/>
        </authorList>
    </citation>
    <scope>NUCLEOTIDE SEQUENCE [LARGE SCALE GENOMIC DNA]</scope>
    <source>
        <strain evidence="1">Sphingobacterium sp. 8BC</strain>
    </source>
</reference>
<evidence type="ECO:0000313" key="2">
    <source>
        <dbReference type="Proteomes" id="UP000432350"/>
    </source>
</evidence>
<dbReference type="RefSeq" id="WP_159333252.1">
    <property type="nucleotide sequence ID" value="NZ_LR733857.1"/>
</dbReference>
<dbReference type="EMBL" id="CABWMV010000003">
    <property type="protein sequence ID" value="VXC44403.1"/>
    <property type="molecule type" value="Genomic_DNA"/>
</dbReference>
<dbReference type="Proteomes" id="UP000432350">
    <property type="component" value="Unassembled WGS sequence"/>
</dbReference>